<evidence type="ECO:0000256" key="16">
    <source>
        <dbReference type="PIRSR" id="PIRSR600829-2"/>
    </source>
</evidence>
<feature type="binding site" evidence="17">
    <location>
        <position position="30"/>
    </location>
    <ligand>
        <name>ATP</name>
        <dbReference type="ChEBI" id="CHEBI:30616"/>
    </ligand>
</feature>
<evidence type="ECO:0000313" key="20">
    <source>
        <dbReference type="EMBL" id="MXO59897.1"/>
    </source>
</evidence>
<dbReference type="GO" id="GO:0046872">
    <property type="term" value="F:metal ion binding"/>
    <property type="evidence" value="ECO:0007669"/>
    <property type="project" value="UniProtKB-KW"/>
</dbReference>
<comment type="cofactor">
    <cofactor evidence="18">
        <name>Mg(2+)</name>
        <dbReference type="ChEBI" id="CHEBI:18420"/>
    </cofactor>
    <text evidence="18">Mn(2+), Zn(2+), Cd(2+) and Co(2+) support activity to lesser extents.</text>
</comment>
<evidence type="ECO:0000256" key="12">
    <source>
        <dbReference type="ARBA" id="ARBA00023136"/>
    </source>
</evidence>
<dbReference type="PANTHER" id="PTHR34299:SF1">
    <property type="entry name" value="DIACYLGLYCEROL KINASE"/>
    <property type="match status" value="1"/>
</dbReference>
<dbReference type="Pfam" id="PF01219">
    <property type="entry name" value="DAGK_prokar"/>
    <property type="match status" value="1"/>
</dbReference>
<dbReference type="CDD" id="cd14265">
    <property type="entry name" value="UDPK_IM_like"/>
    <property type="match status" value="1"/>
</dbReference>
<feature type="active site" description="Proton acceptor" evidence="15">
    <location>
        <position position="71"/>
    </location>
</feature>
<feature type="binding site" evidence="18">
    <location>
        <position position="78"/>
    </location>
    <ligand>
        <name>a divalent metal cation</name>
        <dbReference type="ChEBI" id="CHEBI:60240"/>
    </ligand>
</feature>
<comment type="subcellular location">
    <subcellularLocation>
        <location evidence="1">Cell membrane</location>
        <topology evidence="1">Multi-pass membrane protein</topology>
    </subcellularLocation>
</comment>
<dbReference type="InterPro" id="IPR033717">
    <property type="entry name" value="UDPK"/>
</dbReference>
<name>A0A6I4SXZ3_9SPHN</name>
<evidence type="ECO:0000256" key="13">
    <source>
        <dbReference type="ARBA" id="ARBA00023209"/>
    </source>
</evidence>
<evidence type="ECO:0000256" key="4">
    <source>
        <dbReference type="ARBA" id="ARBA00022516"/>
    </source>
</evidence>
<evidence type="ECO:0000256" key="15">
    <source>
        <dbReference type="PIRSR" id="PIRSR600829-1"/>
    </source>
</evidence>
<comment type="caution">
    <text evidence="20">The sequence shown here is derived from an EMBL/GenBank/DDBJ whole genome shotgun (WGS) entry which is preliminary data.</text>
</comment>
<dbReference type="GO" id="GO:0016301">
    <property type="term" value="F:kinase activity"/>
    <property type="evidence" value="ECO:0007669"/>
    <property type="project" value="UniProtKB-KW"/>
</dbReference>
<feature type="transmembrane region" description="Helical" evidence="19">
    <location>
        <begin position="57"/>
        <end position="77"/>
    </location>
</feature>
<accession>A0A6I4SXZ3</accession>
<dbReference type="EMBL" id="WTYM01000041">
    <property type="protein sequence ID" value="MXO59897.1"/>
    <property type="molecule type" value="Genomic_DNA"/>
</dbReference>
<feature type="binding site" evidence="17">
    <location>
        <begin position="96"/>
        <end position="97"/>
    </location>
    <ligand>
        <name>ATP</name>
        <dbReference type="ChEBI" id="CHEBI:30616"/>
    </ligand>
</feature>
<feature type="binding site" evidence="17">
    <location>
        <position position="18"/>
    </location>
    <ligand>
        <name>ATP</name>
        <dbReference type="ChEBI" id="CHEBI:30616"/>
    </ligand>
</feature>
<keyword evidence="12 19" id="KW-0472">Membrane</keyword>
<keyword evidence="14" id="KW-1208">Phospholipid metabolism</keyword>
<dbReference type="GO" id="GO:0005886">
    <property type="term" value="C:plasma membrane"/>
    <property type="evidence" value="ECO:0007669"/>
    <property type="project" value="UniProtKB-SubCell"/>
</dbReference>
<keyword evidence="4" id="KW-0444">Lipid biosynthesis</keyword>
<dbReference type="PANTHER" id="PTHR34299">
    <property type="entry name" value="DIACYLGLYCEROL KINASE"/>
    <property type="match status" value="1"/>
</dbReference>
<protein>
    <submittedName>
        <fullName evidence="20">Diacylglycerol kinase family protein</fullName>
    </submittedName>
</protein>
<comment type="similarity">
    <text evidence="2">Belongs to the bacterial diacylglycerol kinase family.</text>
</comment>
<evidence type="ECO:0000256" key="1">
    <source>
        <dbReference type="ARBA" id="ARBA00004651"/>
    </source>
</evidence>
<evidence type="ECO:0000256" key="6">
    <source>
        <dbReference type="ARBA" id="ARBA00022692"/>
    </source>
</evidence>
<evidence type="ECO:0000256" key="17">
    <source>
        <dbReference type="PIRSR" id="PIRSR600829-3"/>
    </source>
</evidence>
<feature type="binding site" evidence="18">
    <location>
        <position position="30"/>
    </location>
    <ligand>
        <name>a divalent metal cation</name>
        <dbReference type="ChEBI" id="CHEBI:60240"/>
    </ligand>
</feature>
<gene>
    <name evidence="20" type="ORF">GRI89_10135</name>
</gene>
<dbReference type="InterPro" id="IPR036945">
    <property type="entry name" value="DAGK_sf"/>
</dbReference>
<evidence type="ECO:0000256" key="5">
    <source>
        <dbReference type="ARBA" id="ARBA00022679"/>
    </source>
</evidence>
<keyword evidence="9 17" id="KW-0067">ATP-binding</keyword>
<evidence type="ECO:0000256" key="18">
    <source>
        <dbReference type="PIRSR" id="PIRSR600829-4"/>
    </source>
</evidence>
<keyword evidence="18" id="KW-0479">Metal-binding</keyword>
<evidence type="ECO:0000256" key="2">
    <source>
        <dbReference type="ARBA" id="ARBA00005967"/>
    </source>
</evidence>
<evidence type="ECO:0000256" key="10">
    <source>
        <dbReference type="ARBA" id="ARBA00022989"/>
    </source>
</evidence>
<keyword evidence="21" id="KW-1185">Reference proteome</keyword>
<dbReference type="GO" id="GO:0008654">
    <property type="term" value="P:phospholipid biosynthetic process"/>
    <property type="evidence" value="ECO:0007669"/>
    <property type="project" value="UniProtKB-KW"/>
</dbReference>
<keyword evidence="10 19" id="KW-1133">Transmembrane helix</keyword>
<evidence type="ECO:0000313" key="21">
    <source>
        <dbReference type="Proteomes" id="UP000433652"/>
    </source>
</evidence>
<evidence type="ECO:0000256" key="3">
    <source>
        <dbReference type="ARBA" id="ARBA00022475"/>
    </source>
</evidence>
<keyword evidence="13" id="KW-0594">Phospholipid biosynthesis</keyword>
<feature type="binding site" evidence="16">
    <location>
        <position position="71"/>
    </location>
    <ligand>
        <name>substrate</name>
    </ligand>
</feature>
<dbReference type="Gene3D" id="1.10.287.3610">
    <property type="match status" value="1"/>
</dbReference>
<evidence type="ECO:0000256" key="11">
    <source>
        <dbReference type="ARBA" id="ARBA00023098"/>
    </source>
</evidence>
<dbReference type="Proteomes" id="UP000433652">
    <property type="component" value="Unassembled WGS sequence"/>
</dbReference>
<sequence length="128" mass="13862">MERNWQSGARERWDSFCYASAGLRYMLATEANARVHGAATVATIASGLLLQIGRNDWLLIVVAIGWVWTAEAINTALERLADRITRDEDEQIKVIKDVAAGAVLSSSIGAALIGCLVFVPHLLPLGTQ</sequence>
<dbReference type="AlphaFoldDB" id="A0A6I4SXZ3"/>
<proteinExistence type="inferred from homology"/>
<feature type="binding site" evidence="17">
    <location>
        <position position="78"/>
    </location>
    <ligand>
        <name>ATP</name>
        <dbReference type="ChEBI" id="CHEBI:30616"/>
    </ligand>
</feature>
<keyword evidence="7 17" id="KW-0547">Nucleotide-binding</keyword>
<dbReference type="InterPro" id="IPR000829">
    <property type="entry name" value="DAGK"/>
</dbReference>
<keyword evidence="3" id="KW-1003">Cell membrane</keyword>
<organism evidence="20 21">
    <name type="scientific">Croceibacterium salegens</name>
    <dbReference type="NCBI Taxonomy" id="1737568"/>
    <lineage>
        <taxon>Bacteria</taxon>
        <taxon>Pseudomonadati</taxon>
        <taxon>Pseudomonadota</taxon>
        <taxon>Alphaproteobacteria</taxon>
        <taxon>Sphingomonadales</taxon>
        <taxon>Erythrobacteraceae</taxon>
        <taxon>Croceibacterium</taxon>
    </lineage>
</organism>
<evidence type="ECO:0000256" key="19">
    <source>
        <dbReference type="SAM" id="Phobius"/>
    </source>
</evidence>
<keyword evidence="5" id="KW-0808">Transferase</keyword>
<evidence type="ECO:0000256" key="9">
    <source>
        <dbReference type="ARBA" id="ARBA00022840"/>
    </source>
</evidence>
<dbReference type="GO" id="GO:0005524">
    <property type="term" value="F:ATP binding"/>
    <property type="evidence" value="ECO:0007669"/>
    <property type="project" value="UniProtKB-KW"/>
</dbReference>
<feature type="transmembrane region" description="Helical" evidence="19">
    <location>
        <begin position="98"/>
        <end position="123"/>
    </location>
</feature>
<dbReference type="OrthoDB" id="9796011at2"/>
<evidence type="ECO:0000256" key="8">
    <source>
        <dbReference type="ARBA" id="ARBA00022777"/>
    </source>
</evidence>
<keyword evidence="6 19" id="KW-0812">Transmembrane</keyword>
<reference evidence="20 21" key="1">
    <citation type="submission" date="2019-12" db="EMBL/GenBank/DDBJ databases">
        <title>Genomic-based taxomic classification of the family Erythrobacteraceae.</title>
        <authorList>
            <person name="Xu L."/>
        </authorList>
    </citation>
    <scope>NUCLEOTIDE SEQUENCE [LARGE SCALE GENOMIC DNA]</scope>
    <source>
        <strain evidence="20 21">MCCC 1K01500</strain>
    </source>
</reference>
<keyword evidence="18" id="KW-0460">Magnesium</keyword>
<evidence type="ECO:0000256" key="7">
    <source>
        <dbReference type="ARBA" id="ARBA00022741"/>
    </source>
</evidence>
<keyword evidence="11" id="KW-0443">Lipid metabolism</keyword>
<keyword evidence="8 20" id="KW-0418">Kinase</keyword>
<evidence type="ECO:0000256" key="14">
    <source>
        <dbReference type="ARBA" id="ARBA00023264"/>
    </source>
</evidence>